<keyword evidence="4" id="KW-1185">Reference proteome</keyword>
<dbReference type="InterPro" id="IPR023210">
    <property type="entry name" value="NADP_OxRdtase_dom"/>
</dbReference>
<dbReference type="CDD" id="cd19081">
    <property type="entry name" value="AKR_AKR9C1"/>
    <property type="match status" value="1"/>
</dbReference>
<accession>A0ABW3H5B8</accession>
<dbReference type="PANTHER" id="PTHR43364">
    <property type="entry name" value="NADH-SPECIFIC METHYLGLYOXAL REDUCTASE-RELATED"/>
    <property type="match status" value="1"/>
</dbReference>
<name>A0ABW3H5B8_9SPHN</name>
<evidence type="ECO:0000256" key="1">
    <source>
        <dbReference type="SAM" id="MobiDB-lite"/>
    </source>
</evidence>
<feature type="region of interest" description="Disordered" evidence="1">
    <location>
        <begin position="314"/>
        <end position="334"/>
    </location>
</feature>
<evidence type="ECO:0000313" key="3">
    <source>
        <dbReference type="EMBL" id="MFD0946666.1"/>
    </source>
</evidence>
<gene>
    <name evidence="3" type="ORF">ACFQ1E_09975</name>
</gene>
<dbReference type="InterPro" id="IPR020471">
    <property type="entry name" value="AKR"/>
</dbReference>
<evidence type="ECO:0000313" key="4">
    <source>
        <dbReference type="Proteomes" id="UP001596977"/>
    </source>
</evidence>
<feature type="domain" description="NADP-dependent oxidoreductase" evidence="2">
    <location>
        <begin position="16"/>
        <end position="313"/>
    </location>
</feature>
<reference evidence="4" key="1">
    <citation type="journal article" date="2019" name="Int. J. Syst. Evol. Microbiol.">
        <title>The Global Catalogue of Microorganisms (GCM) 10K type strain sequencing project: providing services to taxonomists for standard genome sequencing and annotation.</title>
        <authorList>
            <consortium name="The Broad Institute Genomics Platform"/>
            <consortium name="The Broad Institute Genome Sequencing Center for Infectious Disease"/>
            <person name="Wu L."/>
            <person name="Ma J."/>
        </authorList>
    </citation>
    <scope>NUCLEOTIDE SEQUENCE [LARGE SCALE GENOMIC DNA]</scope>
    <source>
        <strain evidence="4">CCUG 62982</strain>
    </source>
</reference>
<dbReference type="InterPro" id="IPR050523">
    <property type="entry name" value="AKR_Detox_Biosynth"/>
</dbReference>
<comment type="caution">
    <text evidence="3">The sequence shown here is derived from an EMBL/GenBank/DDBJ whole genome shotgun (WGS) entry which is preliminary data.</text>
</comment>
<dbReference type="Proteomes" id="UP001596977">
    <property type="component" value="Unassembled WGS sequence"/>
</dbReference>
<dbReference type="PRINTS" id="PR00069">
    <property type="entry name" value="ALDKETRDTASE"/>
</dbReference>
<dbReference type="Pfam" id="PF00248">
    <property type="entry name" value="Aldo_ket_red"/>
    <property type="match status" value="1"/>
</dbReference>
<sequence length="334" mass="35099">MNANRALGSSDLVTPPLVLGGNVFGWTADKAESFRILDRFAECGGMLVDTADVYSAWVPGHAGGESETVIGDWLAASGQRGKVAIATKVGMLAGEGGAGLAPARIAAACDASLRRLGVERIDLYFAHCDDPSVPQAEVLGAFQRLIEAGKVRNLGASNFKAARLKSALDLATREGLPHYRVLQPEYNLVSRSHFEGELQDLCVTHNIGAVPYFGLATGFLTGKYRTAEDAAKSPRGFKAAGWLKTKTAILPEMDRVAAETGATLSQIALAWLAAQPGVTAPIASATSVTQLDELMGCIDLALTRDQIDRLTAAGAVGAEQEPLPPSLPDKETAE</sequence>
<dbReference type="SUPFAM" id="SSF51430">
    <property type="entry name" value="NAD(P)-linked oxidoreductase"/>
    <property type="match status" value="1"/>
</dbReference>
<proteinExistence type="predicted"/>
<dbReference type="RefSeq" id="WP_264944261.1">
    <property type="nucleotide sequence ID" value="NZ_JAPDRA010000004.1"/>
</dbReference>
<dbReference type="EMBL" id="JBHTJG010000004">
    <property type="protein sequence ID" value="MFD0946666.1"/>
    <property type="molecule type" value="Genomic_DNA"/>
</dbReference>
<dbReference type="InterPro" id="IPR036812">
    <property type="entry name" value="NAD(P)_OxRdtase_dom_sf"/>
</dbReference>
<dbReference type="PANTHER" id="PTHR43364:SF6">
    <property type="entry name" value="OXIDOREDUCTASE-RELATED"/>
    <property type="match status" value="1"/>
</dbReference>
<protein>
    <submittedName>
        <fullName evidence="3">Aldo/keto reductase</fullName>
    </submittedName>
</protein>
<evidence type="ECO:0000259" key="2">
    <source>
        <dbReference type="Pfam" id="PF00248"/>
    </source>
</evidence>
<organism evidence="3 4">
    <name type="scientific">Sphingomonas canadensis</name>
    <dbReference type="NCBI Taxonomy" id="1219257"/>
    <lineage>
        <taxon>Bacteria</taxon>
        <taxon>Pseudomonadati</taxon>
        <taxon>Pseudomonadota</taxon>
        <taxon>Alphaproteobacteria</taxon>
        <taxon>Sphingomonadales</taxon>
        <taxon>Sphingomonadaceae</taxon>
        <taxon>Sphingomonas</taxon>
    </lineage>
</organism>
<dbReference type="Gene3D" id="3.20.20.100">
    <property type="entry name" value="NADP-dependent oxidoreductase domain"/>
    <property type="match status" value="1"/>
</dbReference>